<dbReference type="PANTHER" id="PTHR21193">
    <property type="entry name" value="OXIDOREDUCTASE-LIKE DOMAIN-CONTAINING PROTEIN 1"/>
    <property type="match status" value="1"/>
</dbReference>
<dbReference type="RefSeq" id="WP_162109403.1">
    <property type="nucleotide sequence ID" value="NZ_CP060731.1"/>
</dbReference>
<reference evidence="2 3" key="1">
    <citation type="submission" date="2020-08" db="EMBL/GenBank/DDBJ databases">
        <title>Streptomycin Non-resistant strain, P. mexicana.</title>
        <authorList>
            <person name="Ganesh-Kumar S."/>
            <person name="Zhe T."/>
            <person name="Yu Z."/>
            <person name="Min Y."/>
        </authorList>
    </citation>
    <scope>NUCLEOTIDE SEQUENCE [LARGE SCALE GENOMIC DNA]</scope>
    <source>
        <strain evidence="2 3">GTZY2</strain>
    </source>
</reference>
<name>A0A7G9TE63_PSEMX</name>
<gene>
    <name evidence="2" type="ORF">IAE60_02825</name>
</gene>
<evidence type="ECO:0000259" key="1">
    <source>
        <dbReference type="Pfam" id="PF09791"/>
    </source>
</evidence>
<dbReference type="OrthoDB" id="5797329at2"/>
<dbReference type="GeneID" id="81469882"/>
<evidence type="ECO:0000313" key="3">
    <source>
        <dbReference type="Proteomes" id="UP000515838"/>
    </source>
</evidence>
<accession>A0A7G9TE63</accession>
<dbReference type="Proteomes" id="UP000515838">
    <property type="component" value="Chromosome"/>
</dbReference>
<dbReference type="PANTHER" id="PTHR21193:SF3">
    <property type="entry name" value="OXIDOREDUCTASE-LIKE DOMAIN-CONTAINING PROTEIN 1"/>
    <property type="match status" value="1"/>
</dbReference>
<dbReference type="AlphaFoldDB" id="A0A7G9TE63"/>
<feature type="domain" description="Oxidoreductase-like" evidence="1">
    <location>
        <begin position="9"/>
        <end position="48"/>
    </location>
</feature>
<dbReference type="InterPro" id="IPR019180">
    <property type="entry name" value="Oxidoreductase-like_N"/>
</dbReference>
<proteinExistence type="predicted"/>
<organism evidence="2 3">
    <name type="scientific">Pseudoxanthomonas mexicana</name>
    <dbReference type="NCBI Taxonomy" id="128785"/>
    <lineage>
        <taxon>Bacteria</taxon>
        <taxon>Pseudomonadati</taxon>
        <taxon>Pseudomonadota</taxon>
        <taxon>Gammaproteobacteria</taxon>
        <taxon>Lysobacterales</taxon>
        <taxon>Lysobacteraceae</taxon>
        <taxon>Pseudoxanthomonas</taxon>
    </lineage>
</organism>
<dbReference type="Pfam" id="PF09791">
    <property type="entry name" value="Oxidored-like"/>
    <property type="match status" value="1"/>
</dbReference>
<evidence type="ECO:0000313" key="2">
    <source>
        <dbReference type="EMBL" id="QNN78388.1"/>
    </source>
</evidence>
<sequence length="56" mass="6508">MRPDDDPRPVEPEPPLPSDCCNSGCPICVHDLYAEQLQHYREQLAAWKQRHPEEPL</sequence>
<protein>
    <submittedName>
        <fullName evidence="2">Oxidoreductase-like protein</fullName>
    </submittedName>
</protein>
<dbReference type="EMBL" id="CP060731">
    <property type="protein sequence ID" value="QNN78388.1"/>
    <property type="molecule type" value="Genomic_DNA"/>
</dbReference>
<dbReference type="InterPro" id="IPR039251">
    <property type="entry name" value="OXLD1"/>
</dbReference>